<proteinExistence type="predicted"/>
<name>G9NTM6_HYPAI</name>
<feature type="domain" description="HNH nuclease" evidence="2">
    <location>
        <begin position="193"/>
        <end position="255"/>
    </location>
</feature>
<dbReference type="AlphaFoldDB" id="G9NTM6"/>
<dbReference type="eggNOG" id="ENOG502SR67">
    <property type="taxonomic scope" value="Eukaryota"/>
</dbReference>
<evidence type="ECO:0000313" key="3">
    <source>
        <dbReference type="EMBL" id="EHK46066.1"/>
    </source>
</evidence>
<keyword evidence="4" id="KW-1185">Reference proteome</keyword>
<feature type="region of interest" description="Disordered" evidence="1">
    <location>
        <begin position="402"/>
        <end position="434"/>
    </location>
</feature>
<protein>
    <recommendedName>
        <fullName evidence="2">HNH nuclease domain-containing protein</fullName>
    </recommendedName>
</protein>
<dbReference type="Pfam" id="PF13391">
    <property type="entry name" value="HNH_2"/>
    <property type="match status" value="1"/>
</dbReference>
<evidence type="ECO:0000259" key="2">
    <source>
        <dbReference type="Pfam" id="PF13391"/>
    </source>
</evidence>
<dbReference type="HOGENOM" id="CLU_036932_0_0_1"/>
<dbReference type="GeneID" id="25786175"/>
<dbReference type="KEGG" id="tatv:25786175"/>
<reference evidence="3 4" key="1">
    <citation type="journal article" date="2011" name="Genome Biol.">
        <title>Comparative genome sequence analysis underscores mycoparasitism as the ancestral life style of Trichoderma.</title>
        <authorList>
            <person name="Kubicek C.P."/>
            <person name="Herrera-Estrella A."/>
            <person name="Seidl-Seiboth V."/>
            <person name="Martinez D.A."/>
            <person name="Druzhinina I.S."/>
            <person name="Thon M."/>
            <person name="Zeilinger S."/>
            <person name="Casas-Flores S."/>
            <person name="Horwitz B.A."/>
            <person name="Mukherjee P.K."/>
            <person name="Mukherjee M."/>
            <person name="Kredics L."/>
            <person name="Alcaraz L.D."/>
            <person name="Aerts A."/>
            <person name="Antal Z."/>
            <person name="Atanasova L."/>
            <person name="Cervantes-Badillo M.G."/>
            <person name="Challacombe J."/>
            <person name="Chertkov O."/>
            <person name="McCluskey K."/>
            <person name="Coulpier F."/>
            <person name="Deshpande N."/>
            <person name="von Doehren H."/>
            <person name="Ebbole D.J."/>
            <person name="Esquivel-Naranjo E.U."/>
            <person name="Fekete E."/>
            <person name="Flipphi M."/>
            <person name="Glaser F."/>
            <person name="Gomez-Rodriguez E.Y."/>
            <person name="Gruber S."/>
            <person name="Han C."/>
            <person name="Henrissat B."/>
            <person name="Hermosa R."/>
            <person name="Hernandez-Onate M."/>
            <person name="Karaffa L."/>
            <person name="Kosti I."/>
            <person name="Le Crom S."/>
            <person name="Lindquist E."/>
            <person name="Lucas S."/>
            <person name="Luebeck M."/>
            <person name="Luebeck P.S."/>
            <person name="Margeot A."/>
            <person name="Metz B."/>
            <person name="Misra M."/>
            <person name="Nevalainen H."/>
            <person name="Omann M."/>
            <person name="Packer N."/>
            <person name="Perrone G."/>
            <person name="Uresti-Rivera E.E."/>
            <person name="Salamov A."/>
            <person name="Schmoll M."/>
            <person name="Seiboth B."/>
            <person name="Shapiro H."/>
            <person name="Sukno S."/>
            <person name="Tamayo-Ramos J.A."/>
            <person name="Tisch D."/>
            <person name="Wiest A."/>
            <person name="Wilkinson H.H."/>
            <person name="Zhang M."/>
            <person name="Coutinho P.M."/>
            <person name="Kenerley C.M."/>
            <person name="Monte E."/>
            <person name="Baker S.E."/>
            <person name="Grigoriev I.V."/>
        </authorList>
    </citation>
    <scope>NUCLEOTIDE SEQUENCE [LARGE SCALE GENOMIC DNA]</scope>
    <source>
        <strain evidence="4">ATCC 20476 / IMI 206040</strain>
    </source>
</reference>
<organism evidence="3 4">
    <name type="scientific">Hypocrea atroviridis (strain ATCC 20476 / IMI 206040)</name>
    <name type="common">Trichoderma atroviride</name>
    <dbReference type="NCBI Taxonomy" id="452589"/>
    <lineage>
        <taxon>Eukaryota</taxon>
        <taxon>Fungi</taxon>
        <taxon>Dikarya</taxon>
        <taxon>Ascomycota</taxon>
        <taxon>Pezizomycotina</taxon>
        <taxon>Sordariomycetes</taxon>
        <taxon>Hypocreomycetidae</taxon>
        <taxon>Hypocreales</taxon>
        <taxon>Hypocreaceae</taxon>
        <taxon>Trichoderma</taxon>
    </lineage>
</organism>
<dbReference type="OMA" id="PGLENTH"/>
<evidence type="ECO:0000313" key="4">
    <source>
        <dbReference type="Proteomes" id="UP000005426"/>
    </source>
</evidence>
<dbReference type="STRING" id="452589.G9NTM6"/>
<feature type="compositionally biased region" description="Acidic residues" evidence="1">
    <location>
        <begin position="411"/>
        <end position="422"/>
    </location>
</feature>
<dbReference type="EMBL" id="ABDG02000023">
    <property type="protein sequence ID" value="EHK46066.1"/>
    <property type="molecule type" value="Genomic_DNA"/>
</dbReference>
<sequence>MSAAHQHTAIMPSGVAAARAKLTTAKRTYLAAKRTYEAYKSKVEPEVAPDQERPEISRRESHQLASLGVEMAQRGEELFELEEAVADEELKAGLIDQNTCTKRRVEAWSRSSSAGDNLWHHQVKKARFEDAGAVRMVDLYAGEIPQLLLSLYKSCDGQDKSKKRRSNWRRDALAYYNGDSNDHEGVAPGNAWCHITGIWHGAKFHKAAHIVPYFLNGFGEVLFGERAQSLQREGNALLLSDRIKEWFDSYHIVVVPVDSSESPIRRWRTELISPDIRNSELFPGYYGRDLDGKELVFLNENRPVSRFLYFHFIMALIRIKDLQCLGWENVWARFYNLRPFGTPGNYMRRNMLLALATHHGTVGLAEMSAYIAGHGFDTPINLTEEETAEAARRVRKLVEAAINRSEKEGSDEGSEEESDEESNERVEEIGEEEE</sequence>
<comment type="caution">
    <text evidence="3">The sequence shown here is derived from an EMBL/GenBank/DDBJ whole genome shotgun (WGS) entry which is preliminary data.</text>
</comment>
<dbReference type="InterPro" id="IPR003615">
    <property type="entry name" value="HNH_nuc"/>
</dbReference>
<accession>G9NTM6</accession>
<gene>
    <name evidence="3" type="ORF">TRIATDRAFT_88556</name>
</gene>
<dbReference type="OrthoDB" id="5386595at2759"/>
<dbReference type="Proteomes" id="UP000005426">
    <property type="component" value="Unassembled WGS sequence"/>
</dbReference>
<evidence type="ECO:0000256" key="1">
    <source>
        <dbReference type="SAM" id="MobiDB-lite"/>
    </source>
</evidence>